<keyword evidence="4" id="KW-1185">Reference proteome</keyword>
<keyword evidence="2" id="KW-1133">Transmembrane helix</keyword>
<evidence type="ECO:0008006" key="5">
    <source>
        <dbReference type="Google" id="ProtNLM"/>
    </source>
</evidence>
<reference evidence="3 4" key="1">
    <citation type="submission" date="2023-03" db="EMBL/GenBank/DDBJ databases">
        <title>Roseibium porphyridii sp. nov. and Roseibium rhodosorbium sp. nov. isolated from marine algae, Porphyridium cruentum and Rhodosorus marinus, respectively.</title>
        <authorList>
            <person name="Lee M.W."/>
            <person name="Choi B.J."/>
            <person name="Lee J.K."/>
            <person name="Choi D.G."/>
            <person name="Baek J.H."/>
            <person name="Bayburt H."/>
            <person name="Kim J.M."/>
            <person name="Han D.M."/>
            <person name="Kim K.H."/>
            <person name="Jeon C.O."/>
        </authorList>
    </citation>
    <scope>NUCLEOTIDE SEQUENCE [LARGE SCALE GENOMIC DNA]</scope>
    <source>
        <strain evidence="3 4">KMA01</strain>
    </source>
</reference>
<name>A0ABY8FAR8_9HYPH</name>
<dbReference type="RefSeq" id="WP_265682240.1">
    <property type="nucleotide sequence ID" value="NZ_CP120863.1"/>
</dbReference>
<evidence type="ECO:0000256" key="1">
    <source>
        <dbReference type="SAM" id="Coils"/>
    </source>
</evidence>
<feature type="transmembrane region" description="Helical" evidence="2">
    <location>
        <begin position="46"/>
        <end position="65"/>
    </location>
</feature>
<evidence type="ECO:0000313" key="4">
    <source>
        <dbReference type="Proteomes" id="UP001209803"/>
    </source>
</evidence>
<evidence type="ECO:0000313" key="3">
    <source>
        <dbReference type="EMBL" id="WFE92316.1"/>
    </source>
</evidence>
<gene>
    <name evidence="3" type="ORF">K1718_13405</name>
</gene>
<accession>A0ABY8FAR8</accession>
<protein>
    <recommendedName>
        <fullName evidence="5">DUF4760 domain-containing protein</fullName>
    </recommendedName>
</protein>
<keyword evidence="1" id="KW-0175">Coiled coil</keyword>
<dbReference type="EMBL" id="CP120863">
    <property type="protein sequence ID" value="WFE92316.1"/>
    <property type="molecule type" value="Genomic_DNA"/>
</dbReference>
<keyword evidence="2" id="KW-0812">Transmembrane</keyword>
<sequence length="223" mass="25302">MKAGLVIFSGIWLLIGALLLSWSGLDGSGQPIKIFQGLTANELGDFLAGFFAPLAFIWLAAAVYIQSQELAEQRKELRLTRDVAEEAKEATKAQAEEARRSGNYFNLQTELMKEQKEREEKEVADQELSSLCTQIANVAYELYPNCTSSAGHELDRVCDVLRFFNNRDVSFWHSDLALEHNQLFMLFFRLQELLPKISASNRLQLGEYHTSAFFRDKPEQKGS</sequence>
<dbReference type="Proteomes" id="UP001209803">
    <property type="component" value="Chromosome"/>
</dbReference>
<evidence type="ECO:0000256" key="2">
    <source>
        <dbReference type="SAM" id="Phobius"/>
    </source>
</evidence>
<keyword evidence="2" id="KW-0472">Membrane</keyword>
<feature type="coiled-coil region" evidence="1">
    <location>
        <begin position="67"/>
        <end position="129"/>
    </location>
</feature>
<organism evidence="3 4">
    <name type="scientific">Roseibium porphyridii</name>
    <dbReference type="NCBI Taxonomy" id="2866279"/>
    <lineage>
        <taxon>Bacteria</taxon>
        <taxon>Pseudomonadati</taxon>
        <taxon>Pseudomonadota</taxon>
        <taxon>Alphaproteobacteria</taxon>
        <taxon>Hyphomicrobiales</taxon>
        <taxon>Stappiaceae</taxon>
        <taxon>Roseibium</taxon>
    </lineage>
</organism>
<proteinExistence type="predicted"/>